<reference evidence="1" key="1">
    <citation type="submission" date="2022-06" db="EMBL/GenBank/DDBJ databases">
        <title>Lutimaribacter sp. EGI FJ00013, a novel bacterium isolated from a salt lake sediment enrichment.</title>
        <authorList>
            <person name="Gao L."/>
            <person name="Fang B.-Z."/>
            <person name="Li W.-J."/>
        </authorList>
    </citation>
    <scope>NUCLEOTIDE SEQUENCE</scope>
    <source>
        <strain evidence="1">EGI FJ00013</strain>
    </source>
</reference>
<dbReference type="Proteomes" id="UP001203036">
    <property type="component" value="Unassembled WGS sequence"/>
</dbReference>
<comment type="caution">
    <text evidence="1">The sequence shown here is derived from an EMBL/GenBank/DDBJ whole genome shotgun (WGS) entry which is preliminary data.</text>
</comment>
<protein>
    <submittedName>
        <fullName evidence="1">Uncharacterized protein</fullName>
    </submittedName>
</protein>
<organism evidence="1 2">
    <name type="scientific">Lutimaribacter degradans</name>
    <dbReference type="NCBI Taxonomy" id="2945989"/>
    <lineage>
        <taxon>Bacteria</taxon>
        <taxon>Pseudomonadati</taxon>
        <taxon>Pseudomonadota</taxon>
        <taxon>Alphaproteobacteria</taxon>
        <taxon>Rhodobacterales</taxon>
        <taxon>Roseobacteraceae</taxon>
        <taxon>Lutimaribacter</taxon>
    </lineage>
</organism>
<evidence type="ECO:0000313" key="1">
    <source>
        <dbReference type="EMBL" id="MCM2562180.1"/>
    </source>
</evidence>
<sequence>MTQDRPQTQTKQTGRKRRRWVRRLSWSLGVVIVVFGLVAGALQWSIGRDFTAPPWLRSEVEARLNQSAGGLRVRVGQIVGRVDEGWRPRILLRDVDVARPDGQPLVTLARVTAGLSMPALVRGHLRPASLRLAGASLRLRRLPDGGFDIALGDTLTPIGQGANLAHLLQGVDGILMQPEFQQLRQIEAEALTLRYEDARLDRGWTVDGGRLRLSRTGDNLDMAADFALLGGGASVATLEFNYDRTMGQAGARFGVTVADMAAEDIAVHSPALAWLGVLRAPISGSMRIAMDNQGKLGPLSAALQIDEGVLQPTDETLPVPFDSLRAYMTYAPDESRLYFDDLTLVSPWATLRAEGVSTMHGLEDAWPTEFTGQFRMSDLRANPGDLYNDPVQIAGADADMRLRLDPFELDVGRMTVRDGDSTMHLSGSLKAAPDGWVLGVQGGMDSIAPERVLALWPETVKPRTRKWIDDNLHQASLRDIELAYRSAPRAGPDLYLGLRFEDTELTVLKTFPHMTGAAGQAVLRDSRFVVSADAGRMAAPQGGVVDMAGTSFIVPDVRIRQAPAQVRLKTRSSITSALSLLDLDPFNYLRKAGRAVTLADGQAAIDGTLDIILKKGLKPDEVGIAARARLLDVRSTDIMPGRVLTAPALDVEVTRTRLRIGGQGRVGQVPFDAFWETALGGGVGGSRVEGEIALTPEFAQEFNLGLPDGTLDGEAPATIALTLPVGETPEFTLRSSLNGLALSLPSLGWSMTRNQDGTLELAGLLGDRPRIDRLVLEAPGLSASGQITLRDDGQLAEARFDRVRAGGWLDAPVVLTGRGAGASPAVAVNGGTIDLRRTAMSGGGGGTAGGGAPISLALERLQISDGIALTDFRGEFSTARGMDGSFDGRVNGNAFVTGRVVPRDGRSAFRIQSDDAGAVFASAGLLSQARGGALDLTLLPAGGQGSYDGFLNVESVRLRDAPALAALLNAVSVVGLLEQLGGSGILFSQVEGDFRLTPDSVTVKNSSATGSSLGISMDGTYEIASGAMDMQGVFSPFYMLNGIGSVLTRKGEGLIGFNYRLTGTADAPRVQVNPLSIFTPGMFREIFRRPAPQVTQ</sequence>
<dbReference type="EMBL" id="JAMQGO010000004">
    <property type="protein sequence ID" value="MCM2562180.1"/>
    <property type="molecule type" value="Genomic_DNA"/>
</dbReference>
<gene>
    <name evidence="1" type="ORF">M8744_08475</name>
</gene>
<proteinExistence type="predicted"/>
<keyword evidence="2" id="KW-1185">Reference proteome</keyword>
<name>A0ACC5ZVG0_9RHOB</name>
<accession>A0ACC5ZVG0</accession>
<evidence type="ECO:0000313" key="2">
    <source>
        <dbReference type="Proteomes" id="UP001203036"/>
    </source>
</evidence>